<protein>
    <submittedName>
        <fullName evidence="2">Uncharacterized protein</fullName>
    </submittedName>
</protein>
<proteinExistence type="predicted"/>
<gene>
    <name evidence="2" type="ORF">HYPSUDRAFT_207028</name>
</gene>
<feature type="compositionally biased region" description="Polar residues" evidence="1">
    <location>
        <begin position="1"/>
        <end position="11"/>
    </location>
</feature>
<dbReference type="OrthoDB" id="10638024at2759"/>
<keyword evidence="3" id="KW-1185">Reference proteome</keyword>
<evidence type="ECO:0000256" key="1">
    <source>
        <dbReference type="SAM" id="MobiDB-lite"/>
    </source>
</evidence>
<dbReference type="Proteomes" id="UP000054270">
    <property type="component" value="Unassembled WGS sequence"/>
</dbReference>
<reference evidence="3" key="1">
    <citation type="submission" date="2014-04" db="EMBL/GenBank/DDBJ databases">
        <title>Evolutionary Origins and Diversification of the Mycorrhizal Mutualists.</title>
        <authorList>
            <consortium name="DOE Joint Genome Institute"/>
            <consortium name="Mycorrhizal Genomics Consortium"/>
            <person name="Kohler A."/>
            <person name="Kuo A."/>
            <person name="Nagy L.G."/>
            <person name="Floudas D."/>
            <person name="Copeland A."/>
            <person name="Barry K.W."/>
            <person name="Cichocki N."/>
            <person name="Veneault-Fourrey C."/>
            <person name="LaButti K."/>
            <person name="Lindquist E.A."/>
            <person name="Lipzen A."/>
            <person name="Lundell T."/>
            <person name="Morin E."/>
            <person name="Murat C."/>
            <person name="Riley R."/>
            <person name="Ohm R."/>
            <person name="Sun H."/>
            <person name="Tunlid A."/>
            <person name="Henrissat B."/>
            <person name="Grigoriev I.V."/>
            <person name="Hibbett D.S."/>
            <person name="Martin F."/>
        </authorList>
    </citation>
    <scope>NUCLEOTIDE SEQUENCE [LARGE SCALE GENOMIC DNA]</scope>
    <source>
        <strain evidence="3">FD-334 SS-4</strain>
    </source>
</reference>
<dbReference type="AlphaFoldDB" id="A0A0D2LZS8"/>
<evidence type="ECO:0000313" key="3">
    <source>
        <dbReference type="Proteomes" id="UP000054270"/>
    </source>
</evidence>
<evidence type="ECO:0000313" key="2">
    <source>
        <dbReference type="EMBL" id="KJA16433.1"/>
    </source>
</evidence>
<name>A0A0D2LZS8_HYPSF</name>
<accession>A0A0D2LZS8</accession>
<dbReference type="EMBL" id="KN817621">
    <property type="protein sequence ID" value="KJA16433.1"/>
    <property type="molecule type" value="Genomic_DNA"/>
</dbReference>
<feature type="region of interest" description="Disordered" evidence="1">
    <location>
        <begin position="1"/>
        <end position="30"/>
    </location>
</feature>
<organism evidence="2 3">
    <name type="scientific">Hypholoma sublateritium (strain FD-334 SS-4)</name>
    <dbReference type="NCBI Taxonomy" id="945553"/>
    <lineage>
        <taxon>Eukaryota</taxon>
        <taxon>Fungi</taxon>
        <taxon>Dikarya</taxon>
        <taxon>Basidiomycota</taxon>
        <taxon>Agaricomycotina</taxon>
        <taxon>Agaricomycetes</taxon>
        <taxon>Agaricomycetidae</taxon>
        <taxon>Agaricales</taxon>
        <taxon>Agaricineae</taxon>
        <taxon>Strophariaceae</taxon>
        <taxon>Hypholoma</taxon>
    </lineage>
</organism>
<sequence>MPSSSRHTSANLDAVTIPPPSSRSHSFPPTAAVPTEPFFIQSSIPKGVGGPHLRVIKHKKDCYTLPRSPQSPTLQKIPDPVARPLLRKDYALTTVSKIAVEPFRIASGRWSPAFPSQAERAMDPRQALAFDPTLKRASGFSQLRSLDLFPALGLAPGDFWPLFSRIWAVHSSHGWGYSLLGATGAEIAVDIINPAHYYFLHLLDAHNMGCESGVSEDVFQSIFHACEHCGRYVTQRMAYHHHDGDGDAEEGSDTGWPQECIYLRTESDAGGCLSAREYRRIHCPGPCKS</sequence>